<dbReference type="Proteomes" id="UP001488805">
    <property type="component" value="Unassembled WGS sequence"/>
</dbReference>
<feature type="region of interest" description="Disordered" evidence="1">
    <location>
        <begin position="26"/>
        <end position="90"/>
    </location>
</feature>
<comment type="caution">
    <text evidence="2">The sequence shown here is derived from an EMBL/GenBank/DDBJ whole genome shotgun (WGS) entry which is preliminary data.</text>
</comment>
<dbReference type="AlphaFoldDB" id="A0AAW1EAE9"/>
<dbReference type="EMBL" id="JBCEZU010000434">
    <property type="protein sequence ID" value="KAK9519143.1"/>
    <property type="molecule type" value="Genomic_DNA"/>
</dbReference>
<evidence type="ECO:0000256" key="1">
    <source>
        <dbReference type="SAM" id="MobiDB-lite"/>
    </source>
</evidence>
<feature type="compositionally biased region" description="Polar residues" evidence="1">
    <location>
        <begin position="66"/>
        <end position="75"/>
    </location>
</feature>
<reference evidence="2 3" key="1">
    <citation type="journal article" date="2024" name="Genome Biol. Evol.">
        <title>Chromosome-level genome assembly of the viviparous eelpout Zoarces viviparus.</title>
        <authorList>
            <person name="Fuhrmann N."/>
            <person name="Brasseur M.V."/>
            <person name="Bakowski C.E."/>
            <person name="Podsiadlowski L."/>
            <person name="Prost S."/>
            <person name="Krehenwinkel H."/>
            <person name="Mayer C."/>
        </authorList>
    </citation>
    <scope>NUCLEOTIDE SEQUENCE [LARGE SCALE GENOMIC DNA]</scope>
    <source>
        <strain evidence="2">NO-MEL_2022_Ind0_liver</strain>
    </source>
</reference>
<gene>
    <name evidence="2" type="ORF">VZT92_021889</name>
</gene>
<feature type="compositionally biased region" description="Low complexity" evidence="1">
    <location>
        <begin position="77"/>
        <end position="90"/>
    </location>
</feature>
<proteinExistence type="predicted"/>
<organism evidence="2 3">
    <name type="scientific">Zoarces viviparus</name>
    <name type="common">Viviparous eelpout</name>
    <name type="synonym">Blennius viviparus</name>
    <dbReference type="NCBI Taxonomy" id="48416"/>
    <lineage>
        <taxon>Eukaryota</taxon>
        <taxon>Metazoa</taxon>
        <taxon>Chordata</taxon>
        <taxon>Craniata</taxon>
        <taxon>Vertebrata</taxon>
        <taxon>Euteleostomi</taxon>
        <taxon>Actinopterygii</taxon>
        <taxon>Neopterygii</taxon>
        <taxon>Teleostei</taxon>
        <taxon>Neoteleostei</taxon>
        <taxon>Acanthomorphata</taxon>
        <taxon>Eupercaria</taxon>
        <taxon>Perciformes</taxon>
        <taxon>Cottioidei</taxon>
        <taxon>Zoarcales</taxon>
        <taxon>Zoarcidae</taxon>
        <taxon>Zoarcinae</taxon>
        <taxon>Zoarces</taxon>
    </lineage>
</organism>
<protein>
    <submittedName>
        <fullName evidence="2">Uncharacterized protein</fullName>
    </submittedName>
</protein>
<evidence type="ECO:0000313" key="2">
    <source>
        <dbReference type="EMBL" id="KAK9519143.1"/>
    </source>
</evidence>
<sequence>MVGTPETGVLNWRQVDQEKASALLATGTGESWGPAGTGTGVSRTADQTRGARVGQTADRTLGEGVSRTTNTGRGESSSRPAAAGTGAASALQQRPWVAGLLGTFSHASFWGWTGGLPTYG</sequence>
<accession>A0AAW1EAE9</accession>
<name>A0AAW1EAE9_ZOAVI</name>
<evidence type="ECO:0000313" key="3">
    <source>
        <dbReference type="Proteomes" id="UP001488805"/>
    </source>
</evidence>
<keyword evidence="3" id="KW-1185">Reference proteome</keyword>